<dbReference type="NCBIfam" id="NF033559">
    <property type="entry name" value="transpos_IS1634"/>
    <property type="match status" value="1"/>
</dbReference>
<sequence length="462" mass="53770">MQQAKSSKARYSKGFIFENCHNLNRIAISLKATHIFQVEMKSVHIDGSSISVEGEYETKEKSSETIEGKDQEVEPEMKAIEIVHGYSRDKRPDLKQFIIDMIVTGDGDVPLYLKVDSGNVDDKSVFVERLKEFKKQWTFSGIYVGDSALYTADNLSAMRGMKWITRVPLSVKEAKNKIVEIEDNEWEESQIKGYKMAERESEYGGIKQRWVVVESEARKKARIKQIDKHIEKQEEKAQASVRKIYRQLFACKDDAEKAIKTLSNSWKYHQIKEIECREKRVKQTVEKRQKNFYQISGQVERRESVIEAEKIKAGRFILATNILYKNEASNQEILEEYKGQQSNERGFRFIKDPLFFTSSVFVKNPQRVEAIAMIMGLCLLVYNLAQRKLRQELAAANEAVKNQVKKLTGRPTMRWIFQMFQAVHLVTVEGEKYVNNLTSERQHILKHLGKYCREYYLIIEDG</sequence>
<dbReference type="eggNOG" id="COG5421">
    <property type="taxonomic scope" value="Bacteria"/>
</dbReference>
<evidence type="ECO:0000313" key="2">
    <source>
        <dbReference type="EMBL" id="EDX75776.1"/>
    </source>
</evidence>
<gene>
    <name evidence="2" type="ORF">MC7420_6431</name>
</gene>
<reference evidence="2 3" key="1">
    <citation type="submission" date="2008-07" db="EMBL/GenBank/DDBJ databases">
        <authorList>
            <person name="Tandeau de Marsac N."/>
            <person name="Ferriera S."/>
            <person name="Johnson J."/>
            <person name="Kravitz S."/>
            <person name="Beeson K."/>
            <person name="Sutton G."/>
            <person name="Rogers Y.-H."/>
            <person name="Friedman R."/>
            <person name="Frazier M."/>
            <person name="Venter J.C."/>
        </authorList>
    </citation>
    <scope>NUCLEOTIDE SEQUENCE [LARGE SCALE GENOMIC DNA]</scope>
    <source>
        <strain evidence="2 3">PCC 7420</strain>
    </source>
</reference>
<dbReference type="Pfam" id="PF01609">
    <property type="entry name" value="DDE_Tnp_1"/>
    <property type="match status" value="1"/>
</dbReference>
<dbReference type="InterPro" id="IPR002559">
    <property type="entry name" value="Transposase_11"/>
</dbReference>
<dbReference type="GO" id="GO:0006313">
    <property type="term" value="P:DNA transposition"/>
    <property type="evidence" value="ECO:0007669"/>
    <property type="project" value="InterPro"/>
</dbReference>
<evidence type="ECO:0000313" key="3">
    <source>
        <dbReference type="Proteomes" id="UP000003835"/>
    </source>
</evidence>
<dbReference type="InterPro" id="IPR047654">
    <property type="entry name" value="IS1634_transpos"/>
</dbReference>
<dbReference type="PANTHER" id="PTHR34614">
    <property type="match status" value="1"/>
</dbReference>
<keyword evidence="3" id="KW-1185">Reference proteome</keyword>
<name>B4VR01_9CYAN</name>
<organism evidence="2 3">
    <name type="scientific">Coleofasciculus chthonoplastes PCC 7420</name>
    <dbReference type="NCBI Taxonomy" id="118168"/>
    <lineage>
        <taxon>Bacteria</taxon>
        <taxon>Bacillati</taxon>
        <taxon>Cyanobacteriota</taxon>
        <taxon>Cyanophyceae</taxon>
        <taxon>Coleofasciculales</taxon>
        <taxon>Coleofasciculaceae</taxon>
        <taxon>Coleofasciculus</taxon>
    </lineage>
</organism>
<dbReference type="PANTHER" id="PTHR34614:SF2">
    <property type="entry name" value="TRANSPOSASE IS4-LIKE DOMAIN-CONTAINING PROTEIN"/>
    <property type="match status" value="1"/>
</dbReference>
<protein>
    <recommendedName>
        <fullName evidence="1">Transposase IS4-like domain-containing protein</fullName>
    </recommendedName>
</protein>
<dbReference type="STRING" id="118168.MC7420_6431"/>
<dbReference type="GO" id="GO:0004803">
    <property type="term" value="F:transposase activity"/>
    <property type="evidence" value="ECO:0007669"/>
    <property type="project" value="InterPro"/>
</dbReference>
<evidence type="ECO:0000259" key="1">
    <source>
        <dbReference type="Pfam" id="PF01609"/>
    </source>
</evidence>
<dbReference type="GO" id="GO:0003677">
    <property type="term" value="F:DNA binding"/>
    <property type="evidence" value="ECO:0007669"/>
    <property type="project" value="InterPro"/>
</dbReference>
<dbReference type="HOGENOM" id="CLU_034349_3_1_3"/>
<feature type="domain" description="Transposase IS4-like" evidence="1">
    <location>
        <begin position="45"/>
        <end position="381"/>
    </location>
</feature>
<dbReference type="Proteomes" id="UP000003835">
    <property type="component" value="Unassembled WGS sequence"/>
</dbReference>
<proteinExistence type="predicted"/>
<accession>B4VR01</accession>
<dbReference type="EMBL" id="DS989848">
    <property type="protein sequence ID" value="EDX75776.1"/>
    <property type="molecule type" value="Genomic_DNA"/>
</dbReference>
<dbReference type="AlphaFoldDB" id="B4VR01"/>